<name>A0A5B8IFT5_9VIRU</name>
<accession>A0A5B8IFT5</accession>
<reference evidence="1" key="1">
    <citation type="submission" date="2018-11" db="EMBL/GenBank/DDBJ databases">
        <title>A distinct lineage of giant viruses engineers rhodopsin photosystems in predatory marine eukaryotes.</title>
        <authorList>
            <person name="Needham D.M."/>
            <person name="Yoshizawa S."/>
            <person name="Hosaka T."/>
            <person name="Poirier C."/>
            <person name="Choi C.-J."/>
            <person name="Hehenberger E."/>
            <person name="Irwin N.A.T."/>
            <person name="Wilken S."/>
            <person name="Yung C.-M."/>
            <person name="Bachy C."/>
            <person name="Kurihara R."/>
            <person name="Nakajima Y."/>
            <person name="Kojima K."/>
            <person name="Kimura-Someya T."/>
            <person name="Leonard G."/>
            <person name="Malmstrom R.R."/>
            <person name="Mende D."/>
            <person name="Olson D.K."/>
            <person name="Sudo Y."/>
            <person name="Sudek S."/>
            <person name="Richards T.A."/>
            <person name="DeLong E.F."/>
            <person name="Keeling P.J."/>
            <person name="Santoro A.E."/>
            <person name="Shirouzu M."/>
            <person name="Iwasaki W."/>
            <person name="Worden A.Z."/>
        </authorList>
    </citation>
    <scope>NUCLEOTIDE SEQUENCE</scope>
</reference>
<protein>
    <submittedName>
        <fullName evidence="1">Uncharacterized protein</fullName>
    </submittedName>
</protein>
<organism evidence="1">
    <name type="scientific">Mimiviridae sp. ChoanoV1</name>
    <dbReference type="NCBI Taxonomy" id="2596887"/>
    <lineage>
        <taxon>Viruses</taxon>
        <taxon>Varidnaviria</taxon>
        <taxon>Bamfordvirae</taxon>
        <taxon>Nucleocytoviricota</taxon>
        <taxon>Megaviricetes</taxon>
        <taxon>Imitervirales</taxon>
        <taxon>Schizomimiviridae</taxon>
    </lineage>
</organism>
<dbReference type="EMBL" id="MK250085">
    <property type="protein sequence ID" value="QDY51897.1"/>
    <property type="molecule type" value="Genomic_DNA"/>
</dbReference>
<proteinExistence type="predicted"/>
<sequence>MLQTITKRQIEKELEIINNLYLIMIKKINLSYKNIERRSILKTSPLSGNILKIKKININDKNYKSKVPYELKYKLMNNIILKKYCNLILILYKRLNSL</sequence>
<gene>
    <name evidence="1" type="ORF">1_282</name>
</gene>
<evidence type="ECO:0000313" key="1">
    <source>
        <dbReference type="EMBL" id="QDY51897.1"/>
    </source>
</evidence>